<dbReference type="Proteomes" id="UP000198615">
    <property type="component" value="Unassembled WGS sequence"/>
</dbReference>
<name>A0A8G2BI62_9PROT</name>
<keyword evidence="1" id="KW-0808">Transferase</keyword>
<dbReference type="OrthoDB" id="977108at2"/>
<sequence>MADGVEAIIQRLYGLPTFFVAGLPRSGTTWLQQMLNAHPELLCLGESHFVNDMVPGLYNVLWKFTKSRSNPERTWAPGVVGPQTEHMLPVLRMAFASLAAANLGDTDLSRLRAIGEKNPDNLYHAERVWRVFPEARIIHIIRDPRDGAVSGFARFRARLPEDLTRPQYVEAYAKDWASRLQTVRGVAQGRPYREIRYEDLHADTLGRAADLFRFIGVSDAPADVAAATDAASFERLSGGRRQGEVDAASHFRRGEVEGWRDELTDEEVRLAELKAGRMMASLGYAVSEEGLAQAEA</sequence>
<reference evidence="1 2" key="1">
    <citation type="submission" date="2016-10" db="EMBL/GenBank/DDBJ databases">
        <authorList>
            <person name="Varghese N."/>
            <person name="Submissions S."/>
        </authorList>
    </citation>
    <scope>NUCLEOTIDE SEQUENCE [LARGE SCALE GENOMIC DNA]</scope>
    <source>
        <strain evidence="1 2">DSM 18839</strain>
    </source>
</reference>
<evidence type="ECO:0000313" key="1">
    <source>
        <dbReference type="EMBL" id="SDF57086.1"/>
    </source>
</evidence>
<dbReference type="Gene3D" id="3.40.50.300">
    <property type="entry name" value="P-loop containing nucleotide triphosphate hydrolases"/>
    <property type="match status" value="1"/>
</dbReference>
<proteinExistence type="predicted"/>
<dbReference type="PANTHER" id="PTHR11783">
    <property type="entry name" value="SULFOTRANSFERASE SULT"/>
    <property type="match status" value="1"/>
</dbReference>
<dbReference type="AlphaFoldDB" id="A0A8G2BI62"/>
<dbReference type="InterPro" id="IPR027417">
    <property type="entry name" value="P-loop_NTPase"/>
</dbReference>
<dbReference type="EMBL" id="FNBW01000004">
    <property type="protein sequence ID" value="SDF57086.1"/>
    <property type="molecule type" value="Genomic_DNA"/>
</dbReference>
<keyword evidence="2" id="KW-1185">Reference proteome</keyword>
<dbReference type="SUPFAM" id="SSF52540">
    <property type="entry name" value="P-loop containing nucleoside triphosphate hydrolases"/>
    <property type="match status" value="1"/>
</dbReference>
<evidence type="ECO:0000313" key="2">
    <source>
        <dbReference type="Proteomes" id="UP000198615"/>
    </source>
</evidence>
<comment type="caution">
    <text evidence="1">The sequence shown here is derived from an EMBL/GenBank/DDBJ whole genome shotgun (WGS) entry which is preliminary data.</text>
</comment>
<organism evidence="1 2">
    <name type="scientific">Thalassobaculum litoreum DSM 18839</name>
    <dbReference type="NCBI Taxonomy" id="1123362"/>
    <lineage>
        <taxon>Bacteria</taxon>
        <taxon>Pseudomonadati</taxon>
        <taxon>Pseudomonadota</taxon>
        <taxon>Alphaproteobacteria</taxon>
        <taxon>Rhodospirillales</taxon>
        <taxon>Thalassobaculaceae</taxon>
        <taxon>Thalassobaculum</taxon>
    </lineage>
</organism>
<accession>A0A8G2BI62</accession>
<dbReference type="GO" id="GO:0016740">
    <property type="term" value="F:transferase activity"/>
    <property type="evidence" value="ECO:0007669"/>
    <property type="project" value="UniProtKB-KW"/>
</dbReference>
<dbReference type="Pfam" id="PF13469">
    <property type="entry name" value="Sulfotransfer_3"/>
    <property type="match status" value="1"/>
</dbReference>
<gene>
    <name evidence="1" type="ORF">SAMN05660686_01709</name>
</gene>
<protein>
    <submittedName>
        <fullName evidence="1">Sulfotransferase domain-containing protein</fullName>
    </submittedName>
</protein>
<dbReference type="RefSeq" id="WP_093149593.1">
    <property type="nucleotide sequence ID" value="NZ_FNBW01000004.1"/>
</dbReference>